<keyword evidence="4" id="KW-1185">Reference proteome</keyword>
<feature type="transmembrane region" description="Helical" evidence="1">
    <location>
        <begin position="27"/>
        <end position="45"/>
    </location>
</feature>
<protein>
    <submittedName>
        <fullName evidence="2">Uncharacterized protein</fullName>
    </submittedName>
</protein>
<dbReference type="Proteomes" id="UP000266260">
    <property type="component" value="Unassembled WGS sequence"/>
</dbReference>
<dbReference type="AlphaFoldDB" id="A0A398CZZ7"/>
<evidence type="ECO:0000313" key="5">
    <source>
        <dbReference type="Proteomes" id="UP000266489"/>
    </source>
</evidence>
<evidence type="ECO:0000256" key="1">
    <source>
        <dbReference type="SAM" id="Phobius"/>
    </source>
</evidence>
<keyword evidence="1" id="KW-0812">Transmembrane</keyword>
<evidence type="ECO:0000313" key="3">
    <source>
        <dbReference type="EMBL" id="RIE10372.1"/>
    </source>
</evidence>
<gene>
    <name evidence="3" type="ORF">SMC5_06080</name>
    <name evidence="2" type="ORF">SMC6_05470</name>
</gene>
<keyword evidence="1" id="KW-1133">Transmembrane helix</keyword>
<evidence type="ECO:0000313" key="4">
    <source>
        <dbReference type="Proteomes" id="UP000266260"/>
    </source>
</evidence>
<reference evidence="4 5" key="1">
    <citation type="submission" date="2018-09" db="EMBL/GenBank/DDBJ databases">
        <title>Discovery and Ecogenomic Context for Candidatus Cryosericales, a Global Caldiserica Order Active in Thawing Permafrost.</title>
        <authorList>
            <person name="Martinez M.A."/>
            <person name="Woodcroft B.J."/>
            <person name="Ignacio Espinoza J.C."/>
            <person name="Zayed A."/>
            <person name="Singleton C.M."/>
            <person name="Boyd J."/>
            <person name="Li Y.-F."/>
            <person name="Purvine S."/>
            <person name="Maughan H."/>
            <person name="Hodgkins S.B."/>
            <person name="Anderson D."/>
            <person name="Sederholm M."/>
            <person name="Temperton B."/>
            <person name="Saleska S.R."/>
            <person name="Tyson G.W."/>
            <person name="Rich V.I."/>
        </authorList>
    </citation>
    <scope>NUCLEOTIDE SEQUENCE [LARGE SCALE GENOMIC DNA]</scope>
    <source>
        <strain evidence="3 5">SMC5</strain>
        <strain evidence="2 4">SMC6</strain>
    </source>
</reference>
<keyword evidence="1" id="KW-0472">Membrane</keyword>
<organism evidence="2 4">
    <name type="scientific">Candidatus Cryosericum odellii</name>
    <dbReference type="NCBI Taxonomy" id="2290917"/>
    <lineage>
        <taxon>Bacteria</taxon>
        <taxon>Pseudomonadati</taxon>
        <taxon>Caldisericota/Cryosericota group</taxon>
        <taxon>Candidatus Cryosericota</taxon>
        <taxon>Candidatus Cryosericia</taxon>
        <taxon>Candidatus Cryosericales</taxon>
        <taxon>Candidatus Cryosericaceae</taxon>
        <taxon>Candidatus Cryosericum</taxon>
    </lineage>
</organism>
<accession>A0A398CZZ7</accession>
<evidence type="ECO:0000313" key="2">
    <source>
        <dbReference type="EMBL" id="RIE07810.1"/>
    </source>
</evidence>
<dbReference type="EMBL" id="QXIT01000091">
    <property type="protein sequence ID" value="RIE07810.1"/>
    <property type="molecule type" value="Genomic_DNA"/>
</dbReference>
<name>A0A398CZZ7_9BACT</name>
<dbReference type="EMBL" id="QXIU01000146">
    <property type="protein sequence ID" value="RIE10372.1"/>
    <property type="molecule type" value="Genomic_DNA"/>
</dbReference>
<dbReference type="Proteomes" id="UP000266489">
    <property type="component" value="Unassembled WGS sequence"/>
</dbReference>
<sequence>MAPSARSEQARSGWRDSGELSKAKRGLPVFLAFCVVFGMVLPIFFGQVRRATAPDGETVVHIQATQKGTAWSGRLAFRLNGAQQWTGSMVPYEVFVRPGVYTLTVTGGGPPGARLLSVAPVGSQLGQAAETITFTAEFATP</sequence>
<accession>A0A398D554</accession>
<comment type="caution">
    <text evidence="2">The sequence shown here is derived from an EMBL/GenBank/DDBJ whole genome shotgun (WGS) entry which is preliminary data.</text>
</comment>
<proteinExistence type="predicted"/>